<evidence type="ECO:0000256" key="3">
    <source>
        <dbReference type="ARBA" id="ARBA00022448"/>
    </source>
</evidence>
<keyword evidence="4" id="KW-0732">Signal</keyword>
<accession>A0A7D7LBV4</accession>
<comment type="subcellular location">
    <subcellularLocation>
        <location evidence="1">Periplasm</location>
    </subcellularLocation>
</comment>
<reference evidence="9" key="1">
    <citation type="submission" date="2020-06" db="EMBL/GenBank/DDBJ databases">
        <title>Nostoc edaphicum CCNP1411 genome.</title>
        <authorList>
            <person name="Fidor A."/>
            <person name="Grabski M."/>
            <person name="Gawor J."/>
            <person name="Gromadka R."/>
            <person name="Wegrzyn G."/>
            <person name="Mazur-Marzec H."/>
        </authorList>
    </citation>
    <scope>NUCLEOTIDE SEQUENCE [LARGE SCALE GENOMIC DNA]</scope>
    <source>
        <strain evidence="9">CCNP1411</strain>
    </source>
</reference>
<keyword evidence="9" id="KW-1185">Reference proteome</keyword>
<keyword evidence="3" id="KW-0813">Transport</keyword>
<evidence type="ECO:0000313" key="8">
    <source>
        <dbReference type="EMBL" id="QMS87870.1"/>
    </source>
</evidence>
<dbReference type="InterPro" id="IPR010067">
    <property type="entry name" value="ABC_SsuA_sub-bd"/>
</dbReference>
<evidence type="ECO:0000259" key="7">
    <source>
        <dbReference type="SMART" id="SM00062"/>
    </source>
</evidence>
<comment type="similarity">
    <text evidence="2">Belongs to the bacterial solute-binding protein SsuA/TauA family.</text>
</comment>
<dbReference type="FunFam" id="3.40.190.10:FF:000050">
    <property type="entry name" value="Sulfonate ABC transporter substrate-binding protein"/>
    <property type="match status" value="1"/>
</dbReference>
<dbReference type="GO" id="GO:0042626">
    <property type="term" value="F:ATPase-coupled transmembrane transporter activity"/>
    <property type="evidence" value="ECO:0007669"/>
    <property type="project" value="InterPro"/>
</dbReference>
<dbReference type="SMART" id="SM00062">
    <property type="entry name" value="PBPb"/>
    <property type="match status" value="1"/>
</dbReference>
<comment type="function">
    <text evidence="5">Part of a binding-protein-dependent transport system for aliphatic sulfonates. Putative binding protein.</text>
</comment>
<evidence type="ECO:0000256" key="5">
    <source>
        <dbReference type="ARBA" id="ARBA00055538"/>
    </source>
</evidence>
<dbReference type="AlphaFoldDB" id="A0A7D7LBV4"/>
<dbReference type="KEGG" id="ned:HUN01_09830"/>
<sequence>MINLIFRRFIAKWISWIKFRNIPFNNQQKLFFSSSPLPIAGAFVTGLCLSLLFAACSSTSTVNSSNPSATPVSNSASSKATVVRFGYQKSNILLKTKGVLEKRLSPDSISVEWIEFPAGPQLLEAMNVGSIDFGHVGESPPIFAQAAGASLTYVAGIAASPAGSAILVPQNSSIQKLTDLKGKKVAFQKGSSAHLLLVQALEKAGLKYTDIDPKYLPPADARAAFVKGSVDAWVIWDPFYAAAQEATKARVLVDGTGINKQGGYYLTTRKFVTENPQTVKAVLEEIQNLEEWSKQHREEVAQTLSSVLGIDIITMRKATNRRTFGIVPIDDNLINLQQTVADTYYQLKLVPKQVNVRDGVLTKEQYAAFSPKI</sequence>
<protein>
    <recommendedName>
        <fullName evidence="6">Putative aliphatic sulfonates-binding protein</fullName>
    </recommendedName>
</protein>
<dbReference type="Pfam" id="PF09084">
    <property type="entry name" value="NMT1"/>
    <property type="match status" value="1"/>
</dbReference>
<dbReference type="NCBIfam" id="NF008588">
    <property type="entry name" value="PRK11553.1"/>
    <property type="match status" value="1"/>
</dbReference>
<dbReference type="PANTHER" id="PTHR30024">
    <property type="entry name" value="ALIPHATIC SULFONATES-BINDING PROTEIN-RELATED"/>
    <property type="match status" value="1"/>
</dbReference>
<organism evidence="8 9">
    <name type="scientific">Nostoc edaphicum CCNP1411</name>
    <dbReference type="NCBI Taxonomy" id="1472755"/>
    <lineage>
        <taxon>Bacteria</taxon>
        <taxon>Bacillati</taxon>
        <taxon>Cyanobacteriota</taxon>
        <taxon>Cyanophyceae</taxon>
        <taxon>Nostocales</taxon>
        <taxon>Nostocaceae</taxon>
        <taxon>Nostoc</taxon>
    </lineage>
</organism>
<dbReference type="CDD" id="cd13557">
    <property type="entry name" value="PBP2_SsuA"/>
    <property type="match status" value="1"/>
</dbReference>
<dbReference type="InterPro" id="IPR015168">
    <property type="entry name" value="SsuA/THI5"/>
</dbReference>
<dbReference type="Gene3D" id="3.40.190.10">
    <property type="entry name" value="Periplasmic binding protein-like II"/>
    <property type="match status" value="2"/>
</dbReference>
<proteinExistence type="inferred from homology"/>
<name>A0A7D7LBV4_9NOSO</name>
<feature type="domain" description="Solute-binding protein family 3/N-terminal" evidence="7">
    <location>
        <begin position="82"/>
        <end position="300"/>
    </location>
</feature>
<evidence type="ECO:0000256" key="6">
    <source>
        <dbReference type="ARBA" id="ARBA00070228"/>
    </source>
</evidence>
<gene>
    <name evidence="8" type="ORF">HUN01_09830</name>
</gene>
<dbReference type="RefSeq" id="WP_181931103.1">
    <property type="nucleotide sequence ID" value="NZ_CP054698.1"/>
</dbReference>
<evidence type="ECO:0000256" key="4">
    <source>
        <dbReference type="ARBA" id="ARBA00022729"/>
    </source>
</evidence>
<dbReference type="PANTHER" id="PTHR30024:SF42">
    <property type="entry name" value="ALIPHATIC SULFONATES-BINDING PROTEIN-RELATED"/>
    <property type="match status" value="1"/>
</dbReference>
<dbReference type="InterPro" id="IPR001638">
    <property type="entry name" value="Solute-binding_3/MltF_N"/>
</dbReference>
<evidence type="ECO:0000256" key="1">
    <source>
        <dbReference type="ARBA" id="ARBA00004418"/>
    </source>
</evidence>
<dbReference type="GO" id="GO:0042597">
    <property type="term" value="C:periplasmic space"/>
    <property type="evidence" value="ECO:0007669"/>
    <property type="project" value="UniProtKB-SubCell"/>
</dbReference>
<evidence type="ECO:0000313" key="9">
    <source>
        <dbReference type="Proteomes" id="UP000514713"/>
    </source>
</evidence>
<dbReference type="NCBIfam" id="TIGR01728">
    <property type="entry name" value="SsuA_fam"/>
    <property type="match status" value="1"/>
</dbReference>
<dbReference type="EMBL" id="CP054698">
    <property type="protein sequence ID" value="QMS87870.1"/>
    <property type="molecule type" value="Genomic_DNA"/>
</dbReference>
<evidence type="ECO:0000256" key="2">
    <source>
        <dbReference type="ARBA" id="ARBA00010742"/>
    </source>
</evidence>
<dbReference type="GO" id="GO:0016020">
    <property type="term" value="C:membrane"/>
    <property type="evidence" value="ECO:0007669"/>
    <property type="project" value="InterPro"/>
</dbReference>
<dbReference type="Proteomes" id="UP000514713">
    <property type="component" value="Chromosome"/>
</dbReference>
<dbReference type="SUPFAM" id="SSF53850">
    <property type="entry name" value="Periplasmic binding protein-like II"/>
    <property type="match status" value="1"/>
</dbReference>